<dbReference type="PANTHER" id="PTHR43798:SF31">
    <property type="entry name" value="AB HYDROLASE SUPERFAMILY PROTEIN YCLE"/>
    <property type="match status" value="1"/>
</dbReference>
<feature type="domain" description="AB hydrolase-1" evidence="2">
    <location>
        <begin position="28"/>
        <end position="261"/>
    </location>
</feature>
<evidence type="ECO:0000313" key="4">
    <source>
        <dbReference type="Proteomes" id="UP001445472"/>
    </source>
</evidence>
<dbReference type="Pfam" id="PF00561">
    <property type="entry name" value="Abhydrolase_1"/>
    <property type="match status" value="1"/>
</dbReference>
<dbReference type="InterPro" id="IPR029058">
    <property type="entry name" value="AB_hydrolase_fold"/>
</dbReference>
<dbReference type="PRINTS" id="PR00412">
    <property type="entry name" value="EPOXHYDRLASE"/>
</dbReference>
<comment type="caution">
    <text evidence="3">The sequence shown here is derived from an EMBL/GenBank/DDBJ whole genome shotgun (WGS) entry which is preliminary data.</text>
</comment>
<dbReference type="GO" id="GO:0016787">
    <property type="term" value="F:hydrolase activity"/>
    <property type="evidence" value="ECO:0007669"/>
    <property type="project" value="UniProtKB-KW"/>
</dbReference>
<dbReference type="SUPFAM" id="SSF53474">
    <property type="entry name" value="alpha/beta-Hydrolases"/>
    <property type="match status" value="1"/>
</dbReference>
<reference evidence="3 4" key="1">
    <citation type="submission" date="2024-06" db="EMBL/GenBank/DDBJ databases">
        <title>The Natural Products Discovery Center: Release of the First 8490 Sequenced Strains for Exploring Actinobacteria Biosynthetic Diversity.</title>
        <authorList>
            <person name="Kalkreuter E."/>
            <person name="Kautsar S.A."/>
            <person name="Yang D."/>
            <person name="Bader C.D."/>
            <person name="Teijaro C.N."/>
            <person name="Fluegel L."/>
            <person name="Davis C.M."/>
            <person name="Simpson J.R."/>
            <person name="Lauterbach L."/>
            <person name="Steele A.D."/>
            <person name="Gui C."/>
            <person name="Meng S."/>
            <person name="Li G."/>
            <person name="Viehrig K."/>
            <person name="Ye F."/>
            <person name="Su P."/>
            <person name="Kiefer A.F."/>
            <person name="Nichols A."/>
            <person name="Cepeda A.J."/>
            <person name="Yan W."/>
            <person name="Fan B."/>
            <person name="Jiang Y."/>
            <person name="Adhikari A."/>
            <person name="Zheng C.-J."/>
            <person name="Schuster L."/>
            <person name="Cowan T.M."/>
            <person name="Smanski M.J."/>
            <person name="Chevrette M.G."/>
            <person name="De Carvalho L.P.S."/>
            <person name="Shen B."/>
        </authorList>
    </citation>
    <scope>NUCLEOTIDE SEQUENCE [LARGE SCALE GENOMIC DNA]</scope>
    <source>
        <strain evidence="3 4">NPDC000837</strain>
    </source>
</reference>
<dbReference type="EMBL" id="JBEPBX010000022">
    <property type="protein sequence ID" value="MER6616155.1"/>
    <property type="molecule type" value="Genomic_DNA"/>
</dbReference>
<dbReference type="PRINTS" id="PR00111">
    <property type="entry name" value="ABHYDROLASE"/>
</dbReference>
<protein>
    <submittedName>
        <fullName evidence="3">Alpha/beta fold hydrolase</fullName>
    </submittedName>
</protein>
<evidence type="ECO:0000259" key="2">
    <source>
        <dbReference type="Pfam" id="PF00561"/>
    </source>
</evidence>
<evidence type="ECO:0000313" key="3">
    <source>
        <dbReference type="EMBL" id="MER6616155.1"/>
    </source>
</evidence>
<sequence>MREPQGDEALIRRPDGTVLRAVAAGDGPPVVLAHGYGVSLLEWNLLWQDLLAAGRRVIAFDQRGHERSTLGGDGAGSGPMAADYAAVLEHFDVRDGVLVGHSMGGFVAIRAMLDHPGLVRRLRGLVLAATWAGRIYQGAPQNRLQIPLLRTGVLQRWVRTPTGGVLFGAAQCGNRPSPAMISVFRDLFLRQNHAPLLPIVRAFSQEDRYPRLAEITVPTVVVVGAADRTTPPGHARRLAAGIPGARMVTVPGAGHALNWEGTEALSEAVLSFPARAAG</sequence>
<gene>
    <name evidence="3" type="ORF">ABT276_22855</name>
</gene>
<dbReference type="InterPro" id="IPR000073">
    <property type="entry name" value="AB_hydrolase_1"/>
</dbReference>
<dbReference type="PANTHER" id="PTHR43798">
    <property type="entry name" value="MONOACYLGLYCEROL LIPASE"/>
    <property type="match status" value="1"/>
</dbReference>
<dbReference type="Gene3D" id="3.40.50.1820">
    <property type="entry name" value="alpha/beta hydrolase"/>
    <property type="match status" value="1"/>
</dbReference>
<accession>A0ABV1UZE5</accession>
<dbReference type="InterPro" id="IPR050266">
    <property type="entry name" value="AB_hydrolase_sf"/>
</dbReference>
<dbReference type="Proteomes" id="UP001445472">
    <property type="component" value="Unassembled WGS sequence"/>
</dbReference>
<dbReference type="InterPro" id="IPR000639">
    <property type="entry name" value="Epox_hydrolase-like"/>
</dbReference>
<dbReference type="RefSeq" id="WP_351977548.1">
    <property type="nucleotide sequence ID" value="NZ_JBEPBX010000022.1"/>
</dbReference>
<name>A0ABV1UZE5_9ACTN</name>
<proteinExistence type="predicted"/>
<organism evidence="3 4">
    <name type="scientific">Streptomyces xantholiticus</name>
    <dbReference type="NCBI Taxonomy" id="68285"/>
    <lineage>
        <taxon>Bacteria</taxon>
        <taxon>Bacillati</taxon>
        <taxon>Actinomycetota</taxon>
        <taxon>Actinomycetes</taxon>
        <taxon>Kitasatosporales</taxon>
        <taxon>Streptomycetaceae</taxon>
        <taxon>Streptomyces</taxon>
    </lineage>
</organism>
<keyword evidence="1 3" id="KW-0378">Hydrolase</keyword>
<evidence type="ECO:0000256" key="1">
    <source>
        <dbReference type="ARBA" id="ARBA00022801"/>
    </source>
</evidence>
<keyword evidence="4" id="KW-1185">Reference proteome</keyword>